<evidence type="ECO:0000313" key="2">
    <source>
        <dbReference type="Proteomes" id="UP000290365"/>
    </source>
</evidence>
<dbReference type="InterPro" id="IPR023214">
    <property type="entry name" value="HAD_sf"/>
</dbReference>
<evidence type="ECO:0000313" key="1">
    <source>
        <dbReference type="EMBL" id="QBD82690.1"/>
    </source>
</evidence>
<sequence>MTRLVFWLDVDNTLLQNDDVKADLDVHLQAEVGTDLTRLFWAIYEQVRKEKDYVDIPLSLSRFREQTPLSAMDEQTYQHVHSIFDNYPFYKALYPHVLETLQHLRTLGLTVIVSDGDLSFQATKIVNSYLAEAVEGRVLIYTHKQQHLVEIMRTYPGDHYVMIDDKPQILAETKASLGDSLTTVFVQQGKYAESQLPANFTPDITVPHIGDLRNYNAEQFLHPAN</sequence>
<dbReference type="Gene3D" id="1.10.286.50">
    <property type="match status" value="1"/>
</dbReference>
<dbReference type="Gene3D" id="3.40.50.1000">
    <property type="entry name" value="HAD superfamily/HAD-like"/>
    <property type="match status" value="1"/>
</dbReference>
<keyword evidence="1" id="KW-0378">Hydrolase</keyword>
<proteinExistence type="predicted"/>
<dbReference type="RefSeq" id="WP_129893759.1">
    <property type="nucleotide sequence ID" value="NZ_CP035758.1"/>
</dbReference>
<dbReference type="Proteomes" id="UP000290365">
    <property type="component" value="Chromosome"/>
</dbReference>
<accession>A0A4P6K4D6</accession>
<dbReference type="AlphaFoldDB" id="A0A4P6K4D6"/>
<dbReference type="KEGG" id="kbs:EPA93_44675"/>
<reference evidence="1 2" key="1">
    <citation type="submission" date="2019-01" db="EMBL/GenBank/DDBJ databases">
        <title>Ktedonosporobacter rubrisoli SCAWS-G2.</title>
        <authorList>
            <person name="Huang Y."/>
            <person name="Yan B."/>
        </authorList>
    </citation>
    <scope>NUCLEOTIDE SEQUENCE [LARGE SCALE GENOMIC DNA]</scope>
    <source>
        <strain evidence="1 2">SCAWS-G2</strain>
    </source>
</reference>
<dbReference type="GO" id="GO:0016787">
    <property type="term" value="F:hydrolase activity"/>
    <property type="evidence" value="ECO:0007669"/>
    <property type="project" value="UniProtKB-KW"/>
</dbReference>
<gene>
    <name evidence="1" type="ORF">EPA93_44675</name>
</gene>
<dbReference type="InterPro" id="IPR036412">
    <property type="entry name" value="HAD-like_sf"/>
</dbReference>
<keyword evidence="2" id="KW-1185">Reference proteome</keyword>
<name>A0A4P6K4D6_KTERU</name>
<protein>
    <submittedName>
        <fullName evidence="1">HAD family hydrolase</fullName>
    </submittedName>
</protein>
<dbReference type="EMBL" id="CP035758">
    <property type="protein sequence ID" value="QBD82690.1"/>
    <property type="molecule type" value="Genomic_DNA"/>
</dbReference>
<organism evidence="1 2">
    <name type="scientific">Ktedonosporobacter rubrisoli</name>
    <dbReference type="NCBI Taxonomy" id="2509675"/>
    <lineage>
        <taxon>Bacteria</taxon>
        <taxon>Bacillati</taxon>
        <taxon>Chloroflexota</taxon>
        <taxon>Ktedonobacteria</taxon>
        <taxon>Ktedonobacterales</taxon>
        <taxon>Ktedonosporobacteraceae</taxon>
        <taxon>Ktedonosporobacter</taxon>
    </lineage>
</organism>
<dbReference type="SUPFAM" id="SSF56784">
    <property type="entry name" value="HAD-like"/>
    <property type="match status" value="1"/>
</dbReference>
<dbReference type="OrthoDB" id="152220at2"/>